<dbReference type="GO" id="GO:0005524">
    <property type="term" value="F:ATP binding"/>
    <property type="evidence" value="ECO:0007669"/>
    <property type="project" value="UniProtKB-KW"/>
</dbReference>
<comment type="catalytic activity">
    <reaction evidence="1">
        <text>ATP + protein L-histidine = ADP + protein N-phospho-L-histidine.</text>
        <dbReference type="EC" id="2.7.13.3"/>
    </reaction>
</comment>
<feature type="coiled-coil region" evidence="5">
    <location>
        <begin position="499"/>
        <end position="530"/>
    </location>
</feature>
<dbReference type="InterPro" id="IPR029016">
    <property type="entry name" value="GAF-like_dom_sf"/>
</dbReference>
<dbReference type="InterPro" id="IPR003661">
    <property type="entry name" value="HisK_dim/P_dom"/>
</dbReference>
<dbReference type="EMBL" id="CP157355">
    <property type="protein sequence ID" value="XBM01697.1"/>
    <property type="molecule type" value="Genomic_DNA"/>
</dbReference>
<dbReference type="EC" id="2.7.13.3" evidence="2"/>
<dbReference type="SUPFAM" id="SSF55874">
    <property type="entry name" value="ATPase domain of HSP90 chaperone/DNA topoisomerase II/histidine kinase"/>
    <property type="match status" value="1"/>
</dbReference>
<keyword evidence="3" id="KW-0597">Phosphoprotein</keyword>
<dbReference type="SMART" id="SM00028">
    <property type="entry name" value="TPR"/>
    <property type="match status" value="5"/>
</dbReference>
<dbReference type="PANTHER" id="PTHR43065">
    <property type="entry name" value="SENSOR HISTIDINE KINASE"/>
    <property type="match status" value="1"/>
</dbReference>
<dbReference type="InterPro" id="IPR036890">
    <property type="entry name" value="HATPase_C_sf"/>
</dbReference>
<evidence type="ECO:0000256" key="1">
    <source>
        <dbReference type="ARBA" id="ARBA00000085"/>
    </source>
</evidence>
<dbReference type="SUPFAM" id="SSF48452">
    <property type="entry name" value="TPR-like"/>
    <property type="match status" value="2"/>
</dbReference>
<dbReference type="SMART" id="SM00387">
    <property type="entry name" value="HATPase_c"/>
    <property type="match status" value="1"/>
</dbReference>
<evidence type="ECO:0000256" key="5">
    <source>
        <dbReference type="SAM" id="Coils"/>
    </source>
</evidence>
<dbReference type="Pfam" id="PF13424">
    <property type="entry name" value="TPR_12"/>
    <property type="match status" value="1"/>
</dbReference>
<protein>
    <recommendedName>
        <fullName evidence="2">histidine kinase</fullName>
        <ecNumber evidence="2">2.7.13.3</ecNumber>
    </recommendedName>
</protein>
<gene>
    <name evidence="7" type="ORF">ABHF33_05305</name>
</gene>
<evidence type="ECO:0000256" key="3">
    <source>
        <dbReference type="ARBA" id="ARBA00022553"/>
    </source>
</evidence>
<evidence type="ECO:0000256" key="2">
    <source>
        <dbReference type="ARBA" id="ARBA00012438"/>
    </source>
</evidence>
<evidence type="ECO:0000259" key="6">
    <source>
        <dbReference type="PROSITE" id="PS50109"/>
    </source>
</evidence>
<name>A0AAU7FAX2_9NEIS</name>
<dbReference type="Gene3D" id="1.25.40.10">
    <property type="entry name" value="Tetratricopeptide repeat domain"/>
    <property type="match status" value="1"/>
</dbReference>
<organism evidence="7">
    <name type="scientific">Chitinibacter mangrovi</name>
    <dbReference type="NCBI Taxonomy" id="3153927"/>
    <lineage>
        <taxon>Bacteria</taxon>
        <taxon>Pseudomonadati</taxon>
        <taxon>Pseudomonadota</taxon>
        <taxon>Betaproteobacteria</taxon>
        <taxon>Neisseriales</taxon>
        <taxon>Chitinibacteraceae</taxon>
        <taxon>Chitinibacter</taxon>
    </lineage>
</organism>
<dbReference type="PANTHER" id="PTHR43065:SF47">
    <property type="match status" value="1"/>
</dbReference>
<dbReference type="Gene3D" id="1.10.287.130">
    <property type="match status" value="1"/>
</dbReference>
<dbReference type="GO" id="GO:0000155">
    <property type="term" value="F:phosphorelay sensor kinase activity"/>
    <property type="evidence" value="ECO:0007669"/>
    <property type="project" value="InterPro"/>
</dbReference>
<keyword evidence="7" id="KW-0067">ATP-binding</keyword>
<dbReference type="PROSITE" id="PS50109">
    <property type="entry name" value="HIS_KIN"/>
    <property type="match status" value="1"/>
</dbReference>
<dbReference type="SUPFAM" id="SSF55781">
    <property type="entry name" value="GAF domain-like"/>
    <property type="match status" value="1"/>
</dbReference>
<evidence type="ECO:0000256" key="4">
    <source>
        <dbReference type="PROSITE-ProRule" id="PRU00339"/>
    </source>
</evidence>
<dbReference type="PROSITE" id="PS50005">
    <property type="entry name" value="TPR"/>
    <property type="match status" value="1"/>
</dbReference>
<keyword evidence="7" id="KW-0547">Nucleotide-binding</keyword>
<dbReference type="Gene3D" id="3.30.450.40">
    <property type="match status" value="1"/>
</dbReference>
<dbReference type="SUPFAM" id="SSF47384">
    <property type="entry name" value="Homodimeric domain of signal transducing histidine kinase"/>
    <property type="match status" value="1"/>
</dbReference>
<dbReference type="InterPro" id="IPR011990">
    <property type="entry name" value="TPR-like_helical_dom_sf"/>
</dbReference>
<evidence type="ECO:0000313" key="7">
    <source>
        <dbReference type="EMBL" id="XBM01697.1"/>
    </source>
</evidence>
<feature type="domain" description="Histidine kinase" evidence="6">
    <location>
        <begin position="553"/>
        <end position="785"/>
    </location>
</feature>
<dbReference type="RefSeq" id="WP_348945973.1">
    <property type="nucleotide sequence ID" value="NZ_CP157355.1"/>
</dbReference>
<keyword evidence="5" id="KW-0175">Coiled coil</keyword>
<accession>A0AAU7FAX2</accession>
<dbReference type="PRINTS" id="PR00344">
    <property type="entry name" value="BCTRLSENSOR"/>
</dbReference>
<dbReference type="InterPro" id="IPR003594">
    <property type="entry name" value="HATPase_dom"/>
</dbReference>
<keyword evidence="4" id="KW-0802">TPR repeat</keyword>
<dbReference type="InterPro" id="IPR019734">
    <property type="entry name" value="TPR_rpt"/>
</dbReference>
<dbReference type="Pfam" id="PF02518">
    <property type="entry name" value="HATPase_c"/>
    <property type="match status" value="1"/>
</dbReference>
<dbReference type="InterPro" id="IPR036097">
    <property type="entry name" value="HisK_dim/P_sf"/>
</dbReference>
<proteinExistence type="predicted"/>
<feature type="repeat" description="TPR" evidence="4">
    <location>
        <begin position="169"/>
        <end position="202"/>
    </location>
</feature>
<dbReference type="CDD" id="cd00075">
    <property type="entry name" value="HATPase"/>
    <property type="match status" value="1"/>
</dbReference>
<reference evidence="7" key="1">
    <citation type="submission" date="2024-05" db="EMBL/GenBank/DDBJ databases">
        <authorList>
            <person name="Yang L."/>
            <person name="Pan L."/>
        </authorList>
    </citation>
    <scope>NUCLEOTIDE SEQUENCE</scope>
    <source>
        <strain evidence="7">FCG-7</strain>
    </source>
</reference>
<dbReference type="InterPro" id="IPR005467">
    <property type="entry name" value="His_kinase_dom"/>
</dbReference>
<dbReference type="KEGG" id="cmav:ABHF33_05305"/>
<dbReference type="InterPro" id="IPR004358">
    <property type="entry name" value="Sig_transdc_His_kin-like_C"/>
</dbReference>
<dbReference type="CDD" id="cd00082">
    <property type="entry name" value="HisKA"/>
    <property type="match status" value="1"/>
</dbReference>
<sequence>MSLPAITAPLQTALDKIIKLCNADRYEAFGYCEAAFAMARAAHDDAAFIAIAIQYGLVIDQHGYPDSSINILYEALQLAQSYHWFQDEARLLNVIGRAVYTRAEYRRAMQAWAHCLEVATLAEDQVCWVWAKVGIAQIYDALEDNATAAILLRQAEEKARLIDDKTLLMNILLNLGVNLLRIGQNQEALTVYQESLQLAEQLDHADDIGEIYFRIAEAYLEQGELAHSKANLAQALSICQQAHHMWALANIYGVRARIAEHEGHLQAALDEVQTGIDFASASGSAHIQMRLLILQAELAESVNDASLALRAFRLANQLREKISPHDHQQQLAELEDLAGLRPSSGRILLELANNGRLEHCDLDELALLLCQTSTQIIKGVGASYWEYMTDFQSFRQVYPHKTESLQQFGAGLLKSLRLGEVTVAHNAQHHQHTWDMYEQLFQPGKVGAVVISPLRLNESLYGVLMVEQSGGTKNWSADEVQYINQLTIIGTRALANIERQIFQADIARLNAKLQQNNTELEARVVERTIELQKAMAHLIESEKLASLGNLVAGFAHELNTPLGNTLTAASTLLDKNHEILDKISDGQMKKTLLLQYLDDTSMIAELVERNARRASNLISNLKQVAVDTASNKRRRFDLQQIIAETIAANAMNLNKTAVQIVNRVPAGLVLHSYPGSLEQVIGNFINNSLIHGFAAHAAGEIVISARMVNEMQVELNYQDNGCGIPDAMKKRVFDPFFTTRFGQGGSGLGLYLVYSLVNGTLGGSLELRDAPAGGALFILVLPVEAPVEQQEPINLLRH</sequence>
<dbReference type="AlphaFoldDB" id="A0AAU7FAX2"/>
<dbReference type="Gene3D" id="3.30.565.10">
    <property type="entry name" value="Histidine kinase-like ATPase, C-terminal domain"/>
    <property type="match status" value="1"/>
</dbReference>